<gene>
    <name evidence="2" type="ORF">G3I67_00035</name>
</gene>
<sequence>MMRIPINFLTMLFAFIAIWCGTGGDSYAQTKQPIPLIVEGQMQGAFAMGIGQTLTESLTDSSNSAGNGG</sequence>
<proteinExistence type="predicted"/>
<organism evidence="2">
    <name type="scientific">Sheuella amnicola</name>
    <dbReference type="NCBI Taxonomy" id="2707330"/>
    <lineage>
        <taxon>Bacteria</taxon>
        <taxon>Pseudomonadati</taxon>
        <taxon>Pseudomonadota</taxon>
        <taxon>Betaproteobacteria</taxon>
        <taxon>Burkholderiales</taxon>
        <taxon>Alcaligenaceae</taxon>
        <taxon>Sheuella</taxon>
    </lineage>
</organism>
<dbReference type="EMBL" id="JAAGRN010000001">
    <property type="protein sequence ID" value="NDY81608.1"/>
    <property type="molecule type" value="Genomic_DNA"/>
</dbReference>
<evidence type="ECO:0000313" key="2">
    <source>
        <dbReference type="EMBL" id="NDY81608.1"/>
    </source>
</evidence>
<protein>
    <submittedName>
        <fullName evidence="2">Molybdopterin-dependent oxidoreductase</fullName>
    </submittedName>
</protein>
<accession>A0A6B2QVD6</accession>
<reference evidence="2" key="1">
    <citation type="submission" date="2020-02" db="EMBL/GenBank/DDBJ databases">
        <authorList>
            <person name="Chen W.-M."/>
        </authorList>
    </citation>
    <scope>NUCLEOTIDE SEQUENCE</scope>
    <source>
        <strain evidence="2">NBD-18</strain>
    </source>
</reference>
<dbReference type="Gene3D" id="3.30.365.10">
    <property type="entry name" value="Aldehyde oxidase/xanthine dehydrogenase, molybdopterin binding domain"/>
    <property type="match status" value="1"/>
</dbReference>
<evidence type="ECO:0000259" key="1">
    <source>
        <dbReference type="Pfam" id="PF20256"/>
    </source>
</evidence>
<name>A0A6B2QVD6_9BURK</name>
<feature type="domain" description="Aldehyde oxidase/xanthine dehydrogenase second molybdopterin binding" evidence="1">
    <location>
        <begin position="35"/>
        <end position="59"/>
    </location>
</feature>
<dbReference type="AlphaFoldDB" id="A0A6B2QVD6"/>
<dbReference type="InterPro" id="IPR046867">
    <property type="entry name" value="AldOxase/xan_DH_MoCoBD2"/>
</dbReference>
<dbReference type="Pfam" id="PF20256">
    <property type="entry name" value="MoCoBD_2"/>
    <property type="match status" value="1"/>
</dbReference>
<dbReference type="GO" id="GO:0016491">
    <property type="term" value="F:oxidoreductase activity"/>
    <property type="evidence" value="ECO:0007669"/>
    <property type="project" value="InterPro"/>
</dbReference>
<dbReference type="InterPro" id="IPR037165">
    <property type="entry name" value="AldOxase/xan_DH_Mopterin-bd_sf"/>
</dbReference>
<comment type="caution">
    <text evidence="2">The sequence shown here is derived from an EMBL/GenBank/DDBJ whole genome shotgun (WGS) entry which is preliminary data.</text>
</comment>
<dbReference type="SUPFAM" id="SSF56003">
    <property type="entry name" value="Molybdenum cofactor-binding domain"/>
    <property type="match status" value="1"/>
</dbReference>